<dbReference type="Pfam" id="PF01471">
    <property type="entry name" value="PG_binding_1"/>
    <property type="match status" value="1"/>
</dbReference>
<dbReference type="AlphaFoldDB" id="M7BL28"/>
<dbReference type="FunFam" id="3.30.70.330:FF:000246">
    <property type="entry name" value="TATA-binding protein-associated factor 2N isoform X1"/>
    <property type="match status" value="1"/>
</dbReference>
<evidence type="ECO:0000256" key="4">
    <source>
        <dbReference type="ARBA" id="ARBA00022737"/>
    </source>
</evidence>
<evidence type="ECO:0000256" key="6">
    <source>
        <dbReference type="ARBA" id="ARBA00022833"/>
    </source>
</evidence>
<dbReference type="InterPro" id="IPR018487">
    <property type="entry name" value="Hemopexin-like_repeat"/>
</dbReference>
<dbReference type="InterPro" id="IPR002477">
    <property type="entry name" value="Peptidoglycan-bd-like"/>
</dbReference>
<accession>M7BL28</accession>
<feature type="binding site" evidence="11">
    <location>
        <position position="741"/>
    </location>
    <ligand>
        <name>Ca(2+)</name>
        <dbReference type="ChEBI" id="CHEBI:29108"/>
        <label>2</label>
    </ligand>
</feature>
<keyword evidence="3 11" id="KW-0479">Metal-binding</keyword>
<feature type="compositionally biased region" description="Low complexity" evidence="14">
    <location>
        <begin position="285"/>
        <end position="305"/>
    </location>
</feature>
<feature type="domain" description="RRM" evidence="15">
    <location>
        <begin position="430"/>
        <end position="516"/>
    </location>
</feature>
<feature type="binding site" evidence="11">
    <location>
        <position position="753"/>
    </location>
    <ligand>
        <name>Zn(2+)</name>
        <dbReference type="ChEBI" id="CHEBI:29105"/>
        <label>1</label>
    </ligand>
</feature>
<feature type="binding site" evidence="11">
    <location>
        <position position="819"/>
    </location>
    <ligand>
        <name>Ca(2+)</name>
        <dbReference type="ChEBI" id="CHEBI:29108"/>
        <label>3</label>
    </ligand>
</feature>
<evidence type="ECO:0000313" key="17">
    <source>
        <dbReference type="Proteomes" id="UP000031443"/>
    </source>
</evidence>
<dbReference type="GO" id="GO:0008270">
    <property type="term" value="F:zinc ion binding"/>
    <property type="evidence" value="ECO:0007669"/>
    <property type="project" value="InterPro"/>
</dbReference>
<evidence type="ECO:0000256" key="1">
    <source>
        <dbReference type="ARBA" id="ARBA00010370"/>
    </source>
</evidence>
<dbReference type="EMBL" id="KB559791">
    <property type="protein sequence ID" value="EMP28887.1"/>
    <property type="molecule type" value="Genomic_DNA"/>
</dbReference>
<keyword evidence="12" id="KW-0694">RNA-binding</keyword>
<keyword evidence="9" id="KW-0865">Zymogen</keyword>
<feature type="binding site" evidence="11">
    <location>
        <position position="751"/>
    </location>
    <ligand>
        <name>Zn(2+)</name>
        <dbReference type="ChEBI" id="CHEBI:29105"/>
        <label>1</label>
    </ligand>
</feature>
<dbReference type="GO" id="GO:0030574">
    <property type="term" value="P:collagen catabolic process"/>
    <property type="evidence" value="ECO:0007669"/>
    <property type="project" value="TreeGrafter"/>
</dbReference>
<comment type="similarity">
    <text evidence="1">Belongs to the peptidase M10A family.</text>
</comment>
<feature type="binding site" evidence="11">
    <location>
        <position position="782"/>
    </location>
    <ligand>
        <name>Zn(2+)</name>
        <dbReference type="ChEBI" id="CHEBI:29105"/>
        <label>1</label>
    </ligand>
</feature>
<dbReference type="PRINTS" id="PR00138">
    <property type="entry name" value="MATRIXIN"/>
</dbReference>
<dbReference type="Pfam" id="PF00045">
    <property type="entry name" value="Hemopexin"/>
    <property type="match status" value="3"/>
</dbReference>
<keyword evidence="7 11" id="KW-0106">Calcium</keyword>
<feature type="binding site" description="in inhibited form" evidence="11">
    <location>
        <position position="653"/>
    </location>
    <ligand>
        <name>Zn(2+)</name>
        <dbReference type="ChEBI" id="CHEBI:29105"/>
        <label>2</label>
        <note>catalytic</note>
    </ligand>
</feature>
<dbReference type="SMART" id="SM00120">
    <property type="entry name" value="HX"/>
    <property type="match status" value="4"/>
</dbReference>
<dbReference type="GO" id="GO:0030198">
    <property type="term" value="P:extracellular matrix organization"/>
    <property type="evidence" value="ECO:0007669"/>
    <property type="project" value="TreeGrafter"/>
</dbReference>
<dbReference type="GO" id="GO:0006508">
    <property type="term" value="P:proteolysis"/>
    <property type="evidence" value="ECO:0007669"/>
    <property type="project" value="UniProtKB-KW"/>
</dbReference>
<keyword evidence="17" id="KW-1185">Reference proteome</keyword>
<dbReference type="CDD" id="cd04278">
    <property type="entry name" value="ZnMc_MMP"/>
    <property type="match status" value="1"/>
</dbReference>
<dbReference type="InterPro" id="IPR035979">
    <property type="entry name" value="RBD_domain_sf"/>
</dbReference>
<feature type="repeat" description="Hemopexin" evidence="13">
    <location>
        <begin position="967"/>
        <end position="1013"/>
    </location>
</feature>
<dbReference type="GO" id="GO:0004222">
    <property type="term" value="F:metalloendopeptidase activity"/>
    <property type="evidence" value="ECO:0007669"/>
    <property type="project" value="InterPro"/>
</dbReference>
<feature type="repeat" description="Hemopexin" evidence="13">
    <location>
        <begin position="918"/>
        <end position="966"/>
    </location>
</feature>
<evidence type="ECO:0000256" key="10">
    <source>
        <dbReference type="PIRSR" id="PIRSR621190-1"/>
    </source>
</evidence>
<dbReference type="InterPro" id="IPR024079">
    <property type="entry name" value="MetalloPept_cat_dom_sf"/>
</dbReference>
<evidence type="ECO:0000256" key="5">
    <source>
        <dbReference type="ARBA" id="ARBA00022801"/>
    </source>
</evidence>
<feature type="binding site" evidence="11">
    <location>
        <position position="971"/>
    </location>
    <ligand>
        <name>Ca(2+)</name>
        <dbReference type="ChEBI" id="CHEBI:29108"/>
        <label>4</label>
    </ligand>
</feature>
<evidence type="ECO:0000259" key="15">
    <source>
        <dbReference type="PROSITE" id="PS50102"/>
    </source>
</evidence>
<comment type="cofactor">
    <cofactor evidence="11">
        <name>Zn(2+)</name>
        <dbReference type="ChEBI" id="CHEBI:29105"/>
    </cofactor>
    <text evidence="11">Binds 2 Zn(2+) ions per subunit.</text>
</comment>
<dbReference type="PROSITE" id="PS50102">
    <property type="entry name" value="RRM"/>
    <property type="match status" value="1"/>
</dbReference>
<evidence type="ECO:0000256" key="13">
    <source>
        <dbReference type="PROSITE-ProRule" id="PRU01011"/>
    </source>
</evidence>
<feature type="binding site" evidence="11">
    <location>
        <position position="814"/>
    </location>
    <ligand>
        <name>Zn(2+)</name>
        <dbReference type="ChEBI" id="CHEBI:29105"/>
        <label>1</label>
    </ligand>
</feature>
<dbReference type="PANTHER" id="PTHR10201:SF298">
    <property type="entry name" value="MATRIX METALLOPROTEINASE-28"/>
    <property type="match status" value="1"/>
</dbReference>
<dbReference type="InterPro" id="IPR036375">
    <property type="entry name" value="Hemopexin-like_dom_sf"/>
</dbReference>
<feature type="binding site" evidence="11">
    <location>
        <position position="855"/>
    </location>
    <ligand>
        <name>Zn(2+)</name>
        <dbReference type="ChEBI" id="CHEBI:29105"/>
        <label>2</label>
        <note>catalytic</note>
    </ligand>
</feature>
<dbReference type="eggNOG" id="KOG1565">
    <property type="taxonomic scope" value="Eukaryota"/>
</dbReference>
<evidence type="ECO:0000256" key="11">
    <source>
        <dbReference type="PIRSR" id="PIRSR621190-2"/>
    </source>
</evidence>
<gene>
    <name evidence="16" type="ORF">UY3_14015</name>
</gene>
<feature type="active site" evidence="10">
    <location>
        <position position="838"/>
    </location>
</feature>
<evidence type="ECO:0000256" key="7">
    <source>
        <dbReference type="ARBA" id="ARBA00022837"/>
    </source>
</evidence>
<keyword evidence="8" id="KW-0482">Metalloprotease</keyword>
<feature type="compositionally biased region" description="Low complexity" evidence="14">
    <location>
        <begin position="349"/>
        <end position="406"/>
    </location>
</feature>
<sequence length="1117" mass="124562">MIVKARRQSIRKRRMVSQEQEENSVLGLTKIVSLGCMPIQGYEKRCTLNNIGRVTPGTDATRLTEDRPSYRLWDKWINYIDGKTPIVDVRSVCMTAATRNYKIFCESIFPKKKPSAKRFALLPFKKPSALESNATSVAYLFPSATPTDPHPWQKPSPPNLSYGERGERDRWCVCPSPFTVHFRLQFSSGIEMAARLRNATVAHELAQGYQGAGDKAEMPMDVGSLLVRAAAPRALEWTVASPARCPHLTKDLATCAQTSLSVKPVRQGYSGYGQSGESSSYGQNYGSYQGNYGQSQTGYGQTSQQGYGGGSGYENKNQSSYGQQSYGNQEQQKESSAGGRASSYEPKSSYDQQSSYGQQQGSYDQQSDYRQQQGSCDQQSSYDQQQGSYGQHQKSYQSQQKESYSHNMQGQRDYGQKSDADTESDNSDNNTIFVQGLGEGVSTDQVADYFKQIGIIKTNKKTGKLMINLYTDKDTGKPKGEATVSFDDPPSAKAAIDWFDGKEFHGNVIKVSFATRRPEFLRGGGAGGGGSGRRGIPAISAMSPDRKIHVHQEETFVGEVVLEVKEDTEGAVAEGVTEVVAMVVKWEEAEQNDRYRYNWMFLEKYGYFDEPAPSGPTSAQFAEAVREFQWVTHLPLSGVLDTSTVHQMNLPRCGVSDAESHTAWAERVHALLSGRRAKTRRGKRYAQQGGKWYKRHLTYRIVNWPWYLPQHQVRLAVKAAFDLWSNVSSLVFWEVLNGPADIRLAFFHGDHNDGLSNAFDGPGANRSLITSLTIVEQDRHMHVTFVSVVTASAPLFPPGGALAHAFFPRRGEAHFDSDERWSLHSGKGRNLFVVVAHEIGHTLGLEHSPVRSALMSPYYKKLGKDFVLSWDDILAVQNLYGKPSRGSAVRLPGKLFAHFQNWSPDFPGDNQLQGSLGSYYCQSFFDAITIDADHNLYIFKGHHYWVVAKGGNATDPQLLQTQWAELPAGIDAAAVSEADGKFYFFKGGRCWRYKGSALEAGFPQKCSTSNLPRHLDAALYFQQLRHLVLFKGPKYYVVSEESLQVERYYPRSLRDWNGVPAGVNGALTQQDGFVYFFRDDQYWKFDQAKLQVVATGKWAAQLPWIGCSGGNSSQTLF</sequence>
<feature type="region of interest" description="Disordered" evidence="14">
    <location>
        <begin position="285"/>
        <end position="433"/>
    </location>
</feature>
<dbReference type="Pfam" id="PF00076">
    <property type="entry name" value="RRM_1"/>
    <property type="match status" value="1"/>
</dbReference>
<dbReference type="SMART" id="SM00235">
    <property type="entry name" value="ZnMc"/>
    <property type="match status" value="1"/>
</dbReference>
<feature type="binding site" evidence="11">
    <location>
        <position position="1018"/>
    </location>
    <ligand>
        <name>Ca(2+)</name>
        <dbReference type="ChEBI" id="CHEBI:29108"/>
        <label>5</label>
    </ligand>
</feature>
<dbReference type="Pfam" id="PF00413">
    <property type="entry name" value="Peptidase_M10"/>
    <property type="match status" value="2"/>
</dbReference>
<dbReference type="Gene3D" id="3.40.390.10">
    <property type="entry name" value="Collagenase (Catalytic Domain)"/>
    <property type="match status" value="1"/>
</dbReference>
<dbReference type="InterPro" id="IPR000504">
    <property type="entry name" value="RRM_dom"/>
</dbReference>
<keyword evidence="2" id="KW-0645">Protease</keyword>
<comment type="cofactor">
    <cofactor evidence="11">
        <name>Ca(2+)</name>
        <dbReference type="ChEBI" id="CHEBI:29108"/>
    </cofactor>
    <text evidence="11">Can bind about 5 Ca(2+) ions per subunit.</text>
</comment>
<dbReference type="PANTHER" id="PTHR10201">
    <property type="entry name" value="MATRIX METALLOPROTEINASE"/>
    <property type="match status" value="1"/>
</dbReference>
<feature type="binding site" evidence="11">
    <location>
        <position position="926"/>
    </location>
    <ligand>
        <name>Ca(2+)</name>
        <dbReference type="ChEBI" id="CHEBI:29108"/>
        <label>4</label>
    </ligand>
</feature>
<dbReference type="CDD" id="cd00094">
    <property type="entry name" value="HX"/>
    <property type="match status" value="1"/>
</dbReference>
<feature type="binding site" evidence="11">
    <location>
        <position position="847"/>
    </location>
    <ligand>
        <name>Zn(2+)</name>
        <dbReference type="ChEBI" id="CHEBI:29105"/>
        <label>2</label>
        <note>catalytic</note>
    </ligand>
</feature>
<feature type="binding site" evidence="11">
    <location>
        <position position="760"/>
    </location>
    <ligand>
        <name>Ca(2+)</name>
        <dbReference type="ChEBI" id="CHEBI:29108"/>
        <label>3</label>
    </ligand>
</feature>
<reference evidence="17" key="1">
    <citation type="journal article" date="2013" name="Nat. Genet.">
        <title>The draft genomes of soft-shell turtle and green sea turtle yield insights into the development and evolution of the turtle-specific body plan.</title>
        <authorList>
            <person name="Wang Z."/>
            <person name="Pascual-Anaya J."/>
            <person name="Zadissa A."/>
            <person name="Li W."/>
            <person name="Niimura Y."/>
            <person name="Huang Z."/>
            <person name="Li C."/>
            <person name="White S."/>
            <person name="Xiong Z."/>
            <person name="Fang D."/>
            <person name="Wang B."/>
            <person name="Ming Y."/>
            <person name="Chen Y."/>
            <person name="Zheng Y."/>
            <person name="Kuraku S."/>
            <person name="Pignatelli M."/>
            <person name="Herrero J."/>
            <person name="Beal K."/>
            <person name="Nozawa M."/>
            <person name="Li Q."/>
            <person name="Wang J."/>
            <person name="Zhang H."/>
            <person name="Yu L."/>
            <person name="Shigenobu S."/>
            <person name="Wang J."/>
            <person name="Liu J."/>
            <person name="Flicek P."/>
            <person name="Searle S."/>
            <person name="Wang J."/>
            <person name="Kuratani S."/>
            <person name="Yin Y."/>
            <person name="Aken B."/>
            <person name="Zhang G."/>
            <person name="Irie N."/>
        </authorList>
    </citation>
    <scope>NUCLEOTIDE SEQUENCE [LARGE SCALE GENOMIC DNA]</scope>
</reference>
<dbReference type="InterPro" id="IPR000585">
    <property type="entry name" value="Hemopexin-like_dom"/>
</dbReference>
<evidence type="ECO:0000256" key="9">
    <source>
        <dbReference type="ARBA" id="ARBA00023145"/>
    </source>
</evidence>
<dbReference type="GO" id="GO:0005615">
    <property type="term" value="C:extracellular space"/>
    <property type="evidence" value="ECO:0007669"/>
    <property type="project" value="TreeGrafter"/>
</dbReference>
<dbReference type="SUPFAM" id="SSF55486">
    <property type="entry name" value="Metalloproteases ('zincins'), catalytic domain"/>
    <property type="match status" value="1"/>
</dbReference>
<dbReference type="Gene3D" id="3.30.70.330">
    <property type="match status" value="1"/>
</dbReference>
<proteinExistence type="inferred from homology"/>
<dbReference type="InterPro" id="IPR001818">
    <property type="entry name" value="Pept_M10_metallopeptidase"/>
</dbReference>
<feature type="binding site" evidence="11">
    <location>
        <position position="973"/>
    </location>
    <ligand>
        <name>Ca(2+)</name>
        <dbReference type="ChEBI" id="CHEBI:29108"/>
        <label>5</label>
    </ligand>
</feature>
<feature type="binding site" evidence="11">
    <location>
        <position position="841"/>
    </location>
    <ligand>
        <name>Zn(2+)</name>
        <dbReference type="ChEBI" id="CHEBI:29105"/>
        <label>2</label>
        <note>catalytic</note>
    </ligand>
</feature>
<feature type="binding site" evidence="11">
    <location>
        <position position="837"/>
    </location>
    <ligand>
        <name>Zn(2+)</name>
        <dbReference type="ChEBI" id="CHEBI:29105"/>
        <label>2</label>
        <note>catalytic</note>
    </ligand>
</feature>
<dbReference type="SMART" id="SM00360">
    <property type="entry name" value="RRM"/>
    <property type="match status" value="1"/>
</dbReference>
<feature type="binding site" evidence="11">
    <location>
        <position position="816"/>
    </location>
    <ligand>
        <name>Ca(2+)</name>
        <dbReference type="ChEBI" id="CHEBI:29108"/>
        <label>3</label>
    </ligand>
</feature>
<keyword evidence="5" id="KW-0378">Hydrolase</keyword>
<evidence type="ECO:0000256" key="2">
    <source>
        <dbReference type="ARBA" id="ARBA00022670"/>
    </source>
</evidence>
<feature type="binding site" evidence="11">
    <location>
        <position position="819"/>
    </location>
    <ligand>
        <name>Ca(2+)</name>
        <dbReference type="ChEBI" id="CHEBI:29108"/>
        <label>1</label>
    </ligand>
</feature>
<feature type="repeat" description="Hemopexin" evidence="13">
    <location>
        <begin position="1060"/>
        <end position="1107"/>
    </location>
</feature>
<evidence type="ECO:0000256" key="3">
    <source>
        <dbReference type="ARBA" id="ARBA00022723"/>
    </source>
</evidence>
<dbReference type="SUPFAM" id="SSF47090">
    <property type="entry name" value="PGBD-like"/>
    <property type="match status" value="1"/>
</dbReference>
<dbReference type="InterPro" id="IPR006026">
    <property type="entry name" value="Peptidase_Metallo"/>
</dbReference>
<evidence type="ECO:0000256" key="14">
    <source>
        <dbReference type="SAM" id="MobiDB-lite"/>
    </source>
</evidence>
<keyword evidence="4" id="KW-0677">Repeat</keyword>
<dbReference type="InterPro" id="IPR033739">
    <property type="entry name" value="M10A_MMP"/>
</dbReference>
<dbReference type="SUPFAM" id="SSF50923">
    <property type="entry name" value="Hemopexin-like domain"/>
    <property type="match status" value="1"/>
</dbReference>
<dbReference type="CDD" id="cd12535">
    <property type="entry name" value="RRM_FUS_TAF15"/>
    <property type="match status" value="1"/>
</dbReference>
<name>M7BL28_CHEMY</name>
<organism evidence="16 17">
    <name type="scientific">Chelonia mydas</name>
    <name type="common">Green sea-turtle</name>
    <name type="synonym">Chelonia agassizi</name>
    <dbReference type="NCBI Taxonomy" id="8469"/>
    <lineage>
        <taxon>Eukaryota</taxon>
        <taxon>Metazoa</taxon>
        <taxon>Chordata</taxon>
        <taxon>Craniata</taxon>
        <taxon>Vertebrata</taxon>
        <taxon>Euteleostomi</taxon>
        <taxon>Archelosauria</taxon>
        <taxon>Testudinata</taxon>
        <taxon>Testudines</taxon>
        <taxon>Cryptodira</taxon>
        <taxon>Durocryptodira</taxon>
        <taxon>Americhelydia</taxon>
        <taxon>Chelonioidea</taxon>
        <taxon>Cheloniidae</taxon>
        <taxon>Chelonia</taxon>
    </lineage>
</organism>
<evidence type="ECO:0000256" key="8">
    <source>
        <dbReference type="ARBA" id="ARBA00023049"/>
    </source>
</evidence>
<dbReference type="Proteomes" id="UP000031443">
    <property type="component" value="Unassembled WGS sequence"/>
</dbReference>
<dbReference type="FunFam" id="3.40.390.10:FF:000021">
    <property type="entry name" value="Matrix metallopeptidase 28"/>
    <property type="match status" value="1"/>
</dbReference>
<dbReference type="InterPro" id="IPR012677">
    <property type="entry name" value="Nucleotide-bd_a/b_plait_sf"/>
</dbReference>
<dbReference type="SUPFAM" id="SSF54928">
    <property type="entry name" value="RNA-binding domain, RBD"/>
    <property type="match status" value="1"/>
</dbReference>
<feature type="compositionally biased region" description="Low complexity" evidence="14">
    <location>
        <begin position="313"/>
        <end position="330"/>
    </location>
</feature>
<dbReference type="InterPro" id="IPR036365">
    <property type="entry name" value="PGBD-like_sf"/>
</dbReference>
<dbReference type="GO" id="GO:0031012">
    <property type="term" value="C:extracellular matrix"/>
    <property type="evidence" value="ECO:0007669"/>
    <property type="project" value="InterPro"/>
</dbReference>
<dbReference type="STRING" id="8469.M7BL28"/>
<evidence type="ECO:0000256" key="12">
    <source>
        <dbReference type="PROSITE-ProRule" id="PRU00176"/>
    </source>
</evidence>
<protein>
    <submittedName>
        <fullName evidence="16">Matrix metalloproteinase-28</fullName>
    </submittedName>
</protein>
<dbReference type="PROSITE" id="PS51642">
    <property type="entry name" value="HEMOPEXIN_2"/>
    <property type="match status" value="3"/>
</dbReference>
<feature type="binding site" evidence="11">
    <location>
        <position position="928"/>
    </location>
    <ligand>
        <name>Ca(2+)</name>
        <dbReference type="ChEBI" id="CHEBI:29108"/>
        <label>5</label>
    </ligand>
</feature>
<dbReference type="MEROPS" id="M10.030"/>
<dbReference type="InterPro" id="IPR021190">
    <property type="entry name" value="Pept_M10A"/>
</dbReference>
<keyword evidence="6 11" id="KW-0862">Zinc</keyword>
<evidence type="ECO:0000313" key="16">
    <source>
        <dbReference type="EMBL" id="EMP28887.1"/>
    </source>
</evidence>
<dbReference type="GO" id="GO:0003723">
    <property type="term" value="F:RNA binding"/>
    <property type="evidence" value="ECO:0007669"/>
    <property type="project" value="UniProtKB-UniRule"/>
</dbReference>
<feature type="binding site" evidence="11">
    <location>
        <position position="761"/>
    </location>
    <ligand>
        <name>Ca(2+)</name>
        <dbReference type="ChEBI" id="CHEBI:29108"/>
        <label>3</label>
    </ligand>
</feature>
<dbReference type="Gene3D" id="2.110.10.10">
    <property type="entry name" value="Hemopexin-like domain"/>
    <property type="match status" value="1"/>
</dbReference>